<reference evidence="2 3" key="1">
    <citation type="submission" date="2016-10" db="EMBL/GenBank/DDBJ databases">
        <authorList>
            <person name="de Groot N.N."/>
        </authorList>
    </citation>
    <scope>NUCLEOTIDE SEQUENCE [LARGE SCALE GENOMIC DNA]</scope>
    <source>
        <strain evidence="2 3">CGMCC 1.7031</strain>
    </source>
</reference>
<organism evidence="2 3">
    <name type="scientific">Flavobacterium caeni</name>
    <dbReference type="NCBI Taxonomy" id="490189"/>
    <lineage>
        <taxon>Bacteria</taxon>
        <taxon>Pseudomonadati</taxon>
        <taxon>Bacteroidota</taxon>
        <taxon>Flavobacteriia</taxon>
        <taxon>Flavobacteriales</taxon>
        <taxon>Flavobacteriaceae</taxon>
        <taxon>Flavobacterium</taxon>
    </lineage>
</organism>
<dbReference type="RefSeq" id="WP_091140753.1">
    <property type="nucleotide sequence ID" value="NZ_FMVF01000003.1"/>
</dbReference>
<sequence>MFTQGQLIFAGLFLLVFIGASIYVYRKDAGLHQRFYKGSWQVLIGFLIFIALLFVIKFTMKR</sequence>
<dbReference type="STRING" id="490189.SAMN02927903_00503"/>
<dbReference type="AlphaFoldDB" id="A0A1G5CD31"/>
<keyword evidence="1" id="KW-0472">Membrane</keyword>
<accession>A0A1G5CD31</accession>
<dbReference type="OrthoDB" id="1179726at2"/>
<feature type="transmembrane region" description="Helical" evidence="1">
    <location>
        <begin position="38"/>
        <end position="56"/>
    </location>
</feature>
<dbReference type="EMBL" id="FMVF01000003">
    <property type="protein sequence ID" value="SCY00302.1"/>
    <property type="molecule type" value="Genomic_DNA"/>
</dbReference>
<protein>
    <submittedName>
        <fullName evidence="2">Uncharacterized protein</fullName>
    </submittedName>
</protein>
<evidence type="ECO:0000313" key="3">
    <source>
        <dbReference type="Proteomes" id="UP000199354"/>
    </source>
</evidence>
<proteinExistence type="predicted"/>
<keyword evidence="1" id="KW-1133">Transmembrane helix</keyword>
<gene>
    <name evidence="2" type="ORF">SAMN02927903_00503</name>
</gene>
<name>A0A1G5CD31_9FLAO</name>
<keyword evidence="1" id="KW-0812">Transmembrane</keyword>
<keyword evidence="3" id="KW-1185">Reference proteome</keyword>
<evidence type="ECO:0000256" key="1">
    <source>
        <dbReference type="SAM" id="Phobius"/>
    </source>
</evidence>
<dbReference type="Proteomes" id="UP000199354">
    <property type="component" value="Unassembled WGS sequence"/>
</dbReference>
<feature type="transmembrane region" description="Helical" evidence="1">
    <location>
        <begin position="7"/>
        <end position="26"/>
    </location>
</feature>
<evidence type="ECO:0000313" key="2">
    <source>
        <dbReference type="EMBL" id="SCY00302.1"/>
    </source>
</evidence>